<comment type="caution">
    <text evidence="9">The sequence shown here is derived from an EMBL/GenBank/DDBJ whole genome shotgun (WGS) entry which is preliminary data.</text>
</comment>
<dbReference type="NCBIfam" id="TIGR00231">
    <property type="entry name" value="small_GTP"/>
    <property type="match status" value="1"/>
</dbReference>
<dbReference type="InterPro" id="IPR025867">
    <property type="entry name" value="MnmE_helical"/>
</dbReference>
<keyword evidence="6" id="KW-0479">Metal-binding</keyword>
<accession>A0ABX2ICM8</accession>
<dbReference type="PRINTS" id="PR00326">
    <property type="entry name" value="GTP1OBG"/>
</dbReference>
<feature type="binding site" evidence="6">
    <location>
        <begin position="334"/>
        <end position="337"/>
    </location>
    <ligand>
        <name>GTP</name>
        <dbReference type="ChEBI" id="CHEBI:37565"/>
    </ligand>
</feature>
<dbReference type="RefSeq" id="WP_173749824.1">
    <property type="nucleotide sequence ID" value="NZ_JAAITA010000017.1"/>
</dbReference>
<sequence>MTDTIAAVATAMTASGIGIIRMSGPDSRKIAGKVYRSKGGKKRIEEVSSHTINYGFICDGEETIDEVLVMVMDGPRSYTGEDTVEIDCHGGVLAMKRVLETVVKYGARPAEPGEFTKRAFLNGRMDLSQAEAVIDVINAKNEYALKSSLGQLKGNIQKAIQEIRERIIFQIAYIESALDDPEHISIDGYGETLGKEVELLKERLQQLLQTVREGKLMKEGIKTVILGKPNAGKSSLLNILVGEERAIVTDIAGTTRDILEESIVLHGISLRMIDTAGIRSTEDVVEKIGVKKAIEYAKDADLILYVVDSSVPLDENDREILELLQDKRAIVILNKADLDPVVTEDILRKKTKHAVVSISAKEEEGIDLLEQQMKDMFFDGELSFNDEIYITNVRHKAALEEAKRSLELVENSIQMQMPEDFFSIDLMNAYEALGSIIGESVGEDLVNEIFSKFCTGK</sequence>
<feature type="binding site" evidence="6">
    <location>
        <position position="85"/>
    </location>
    <ligand>
        <name>(6S)-5-formyl-5,6,7,8-tetrahydrofolate</name>
        <dbReference type="ChEBI" id="CHEBI:57457"/>
    </ligand>
</feature>
<dbReference type="EC" id="3.6.-.-" evidence="6"/>
<dbReference type="Gene3D" id="1.20.120.430">
    <property type="entry name" value="tRNA modification GTPase MnmE domain 2"/>
    <property type="match status" value="1"/>
</dbReference>
<keyword evidence="3 6" id="KW-0547">Nucleotide-binding</keyword>
<dbReference type="InterPro" id="IPR004520">
    <property type="entry name" value="GTPase_MnmE"/>
</dbReference>
<evidence type="ECO:0000259" key="8">
    <source>
        <dbReference type="PROSITE" id="PS51709"/>
    </source>
</evidence>
<feature type="domain" description="TrmE-type G" evidence="8">
    <location>
        <begin position="220"/>
        <end position="378"/>
    </location>
</feature>
<comment type="subcellular location">
    <subcellularLocation>
        <location evidence="6">Cytoplasm</location>
    </subcellularLocation>
</comment>
<feature type="binding site" evidence="6">
    <location>
        <position position="255"/>
    </location>
    <ligand>
        <name>Mg(2+)</name>
        <dbReference type="ChEBI" id="CHEBI:18420"/>
    </ligand>
</feature>
<comment type="cofactor">
    <cofactor evidence="6">
        <name>K(+)</name>
        <dbReference type="ChEBI" id="CHEBI:29103"/>
    </cofactor>
    <text evidence="6">Binds 1 potassium ion per subunit.</text>
</comment>
<comment type="function">
    <text evidence="6">Exhibits a very high intrinsic GTPase hydrolysis rate. Involved in the addition of a carboxymethylaminomethyl (cmnm) group at the wobble position (U34) of certain tRNAs, forming tRNA-cmnm(5)s(2)U34.</text>
</comment>
<dbReference type="PANTHER" id="PTHR42714">
    <property type="entry name" value="TRNA MODIFICATION GTPASE GTPBP3"/>
    <property type="match status" value="1"/>
</dbReference>
<dbReference type="Proteomes" id="UP000822142">
    <property type="component" value="Unassembled WGS sequence"/>
</dbReference>
<dbReference type="Gene3D" id="3.30.1360.120">
    <property type="entry name" value="Probable tRNA modification gtpase trme, domain 1"/>
    <property type="match status" value="1"/>
</dbReference>
<dbReference type="NCBIfam" id="NF003661">
    <property type="entry name" value="PRK05291.1-3"/>
    <property type="match status" value="1"/>
</dbReference>
<feature type="binding site" evidence="6">
    <location>
        <position position="124"/>
    </location>
    <ligand>
        <name>(6S)-5-formyl-5,6,7,8-tetrahydrofolate</name>
        <dbReference type="ChEBI" id="CHEBI:57457"/>
    </ligand>
</feature>
<dbReference type="Pfam" id="PF01926">
    <property type="entry name" value="MMR_HSR1"/>
    <property type="match status" value="1"/>
</dbReference>
<dbReference type="PROSITE" id="PS51709">
    <property type="entry name" value="G_TRME"/>
    <property type="match status" value="1"/>
</dbReference>
<organism evidence="9 10">
    <name type="scientific">Blautia hansenii</name>
    <name type="common">Ruminococcus hansenii</name>
    <dbReference type="NCBI Taxonomy" id="1322"/>
    <lineage>
        <taxon>Bacteria</taxon>
        <taxon>Bacillati</taxon>
        <taxon>Bacillota</taxon>
        <taxon>Clostridia</taxon>
        <taxon>Lachnospirales</taxon>
        <taxon>Lachnospiraceae</taxon>
        <taxon>Blautia</taxon>
    </lineage>
</organism>
<dbReference type="Pfam" id="PF10396">
    <property type="entry name" value="TrmE_N"/>
    <property type="match status" value="1"/>
</dbReference>
<feature type="binding site" evidence="6">
    <location>
        <position position="457"/>
    </location>
    <ligand>
        <name>(6S)-5-formyl-5,6,7,8-tetrahydrofolate</name>
        <dbReference type="ChEBI" id="CHEBI:57457"/>
    </ligand>
</feature>
<dbReference type="InterPro" id="IPR006073">
    <property type="entry name" value="GTP-bd"/>
</dbReference>
<comment type="similarity">
    <text evidence="1 6 7">Belongs to the TRAFAC class TrmE-Era-EngA-EngB-Septin-like GTPase superfamily. TrmE GTPase family.</text>
</comment>
<feature type="binding site" evidence="6">
    <location>
        <begin position="274"/>
        <end position="277"/>
    </location>
    <ligand>
        <name>GTP</name>
        <dbReference type="ChEBI" id="CHEBI:37565"/>
    </ligand>
</feature>
<evidence type="ECO:0000256" key="1">
    <source>
        <dbReference type="ARBA" id="ARBA00011043"/>
    </source>
</evidence>
<feature type="binding site" evidence="6">
    <location>
        <position position="230"/>
    </location>
    <ligand>
        <name>K(+)</name>
        <dbReference type="ChEBI" id="CHEBI:29103"/>
    </ligand>
</feature>
<feature type="binding site" evidence="6">
    <location>
        <position position="249"/>
    </location>
    <ligand>
        <name>K(+)</name>
        <dbReference type="ChEBI" id="CHEBI:29103"/>
    </ligand>
</feature>
<feature type="binding site" evidence="6">
    <location>
        <position position="251"/>
    </location>
    <ligand>
        <name>K(+)</name>
        <dbReference type="ChEBI" id="CHEBI:29103"/>
    </ligand>
</feature>
<keyword evidence="2 6" id="KW-0819">tRNA processing</keyword>
<dbReference type="HAMAP" id="MF_00379">
    <property type="entry name" value="GTPase_MnmE"/>
    <property type="match status" value="1"/>
</dbReference>
<keyword evidence="5 6" id="KW-0342">GTP-binding</keyword>
<dbReference type="Pfam" id="PF12631">
    <property type="entry name" value="MnmE_helical"/>
    <property type="match status" value="1"/>
</dbReference>
<dbReference type="InterPro" id="IPR005225">
    <property type="entry name" value="Small_GTP-bd"/>
</dbReference>
<evidence type="ECO:0000256" key="2">
    <source>
        <dbReference type="ARBA" id="ARBA00022694"/>
    </source>
</evidence>
<dbReference type="CDD" id="cd04164">
    <property type="entry name" value="trmE"/>
    <property type="match status" value="1"/>
</dbReference>
<evidence type="ECO:0000256" key="3">
    <source>
        <dbReference type="ARBA" id="ARBA00022741"/>
    </source>
</evidence>
<dbReference type="SUPFAM" id="SSF52540">
    <property type="entry name" value="P-loop containing nucleoside triphosphate hydrolases"/>
    <property type="match status" value="1"/>
</dbReference>
<evidence type="ECO:0000313" key="10">
    <source>
        <dbReference type="Proteomes" id="UP000822142"/>
    </source>
</evidence>
<dbReference type="CDD" id="cd14858">
    <property type="entry name" value="TrmE_N"/>
    <property type="match status" value="1"/>
</dbReference>
<protein>
    <recommendedName>
        <fullName evidence="6">tRNA modification GTPase MnmE</fullName>
        <ecNumber evidence="6">3.6.-.-</ecNumber>
    </recommendedName>
</protein>
<dbReference type="InterPro" id="IPR027368">
    <property type="entry name" value="MnmE_dom2"/>
</dbReference>
<feature type="binding site" evidence="6">
    <location>
        <position position="234"/>
    </location>
    <ligand>
        <name>Mg(2+)</name>
        <dbReference type="ChEBI" id="CHEBI:18420"/>
    </ligand>
</feature>
<dbReference type="EMBL" id="JAAITA010000017">
    <property type="protein sequence ID" value="NSJ86826.1"/>
    <property type="molecule type" value="Genomic_DNA"/>
</dbReference>
<dbReference type="InterPro" id="IPR027266">
    <property type="entry name" value="TrmE/GcvT-like"/>
</dbReference>
<dbReference type="NCBIfam" id="TIGR00450">
    <property type="entry name" value="mnmE_trmE_thdF"/>
    <property type="match status" value="1"/>
</dbReference>
<keyword evidence="6" id="KW-0460">Magnesium</keyword>
<dbReference type="InterPro" id="IPR018948">
    <property type="entry name" value="GTP-bd_TrmE_N"/>
</dbReference>
<keyword evidence="4 6" id="KW-0630">Potassium</keyword>
<feature type="binding site" evidence="6">
    <location>
        <begin position="230"/>
        <end position="235"/>
    </location>
    <ligand>
        <name>GTP</name>
        <dbReference type="ChEBI" id="CHEBI:37565"/>
    </ligand>
</feature>
<comment type="caution">
    <text evidence="6">Lacks conserved residue(s) required for the propagation of feature annotation.</text>
</comment>
<evidence type="ECO:0000313" key="9">
    <source>
        <dbReference type="EMBL" id="NSJ86826.1"/>
    </source>
</evidence>
<evidence type="ECO:0000256" key="4">
    <source>
        <dbReference type="ARBA" id="ARBA00022958"/>
    </source>
</evidence>
<gene>
    <name evidence="6 9" type="primary">mnmE</name>
    <name evidence="6" type="synonym">trmE</name>
    <name evidence="9" type="ORF">G5A70_11720</name>
</gene>
<keyword evidence="6" id="KW-0963">Cytoplasm</keyword>
<comment type="subunit">
    <text evidence="6">Homodimer. Heterotetramer of two MnmE and two MnmG subunits.</text>
</comment>
<proteinExistence type="inferred from homology"/>
<evidence type="ECO:0000256" key="7">
    <source>
        <dbReference type="RuleBase" id="RU003313"/>
    </source>
</evidence>
<keyword evidence="6" id="KW-0378">Hydrolase</keyword>
<feature type="binding site" evidence="6">
    <location>
        <position position="254"/>
    </location>
    <ligand>
        <name>K(+)</name>
        <dbReference type="ChEBI" id="CHEBI:29103"/>
    </ligand>
</feature>
<feature type="binding site" evidence="6">
    <location>
        <begin position="249"/>
        <end position="255"/>
    </location>
    <ligand>
        <name>GTP</name>
        <dbReference type="ChEBI" id="CHEBI:37565"/>
    </ligand>
</feature>
<name>A0ABX2ICM8_BLAHA</name>
<dbReference type="InterPro" id="IPR031168">
    <property type="entry name" value="G_TrmE"/>
</dbReference>
<reference evidence="9 10" key="1">
    <citation type="journal article" date="2020" name="Cell Host Microbe">
        <title>Functional and Genomic Variation between Human-Derived Isolates of Lachnospiraceae Reveals Inter- and Intra-Species Diversity.</title>
        <authorList>
            <person name="Sorbara M.T."/>
            <person name="Littmann E.R."/>
            <person name="Fontana E."/>
            <person name="Moody T.U."/>
            <person name="Kohout C.E."/>
            <person name="Gjonbalaj M."/>
            <person name="Eaton V."/>
            <person name="Seok R."/>
            <person name="Leiner I.M."/>
            <person name="Pamer E.G."/>
        </authorList>
    </citation>
    <scope>NUCLEOTIDE SEQUENCE [LARGE SCALE GENOMIC DNA]</scope>
    <source>
        <strain evidence="9 10">MSK.15.26</strain>
    </source>
</reference>
<keyword evidence="10" id="KW-1185">Reference proteome</keyword>
<evidence type="ECO:0000256" key="6">
    <source>
        <dbReference type="HAMAP-Rule" id="MF_00379"/>
    </source>
</evidence>
<feature type="binding site" evidence="6">
    <location>
        <position position="21"/>
    </location>
    <ligand>
        <name>(6S)-5-formyl-5,6,7,8-tetrahydrofolate</name>
        <dbReference type="ChEBI" id="CHEBI:57457"/>
    </ligand>
</feature>
<dbReference type="Gene3D" id="3.40.50.300">
    <property type="entry name" value="P-loop containing nucleotide triphosphate hydrolases"/>
    <property type="match status" value="1"/>
</dbReference>
<evidence type="ECO:0000256" key="5">
    <source>
        <dbReference type="ARBA" id="ARBA00023134"/>
    </source>
</evidence>
<dbReference type="PANTHER" id="PTHR42714:SF2">
    <property type="entry name" value="TRNA MODIFICATION GTPASE GTPBP3, MITOCHONDRIAL"/>
    <property type="match status" value="1"/>
</dbReference>
<dbReference type="InterPro" id="IPR027417">
    <property type="entry name" value="P-loop_NTPase"/>
</dbReference>